<dbReference type="Proteomes" id="UP000266673">
    <property type="component" value="Unassembled WGS sequence"/>
</dbReference>
<keyword evidence="3" id="KW-1185">Reference proteome</keyword>
<proteinExistence type="predicted"/>
<keyword evidence="1" id="KW-1133">Transmembrane helix</keyword>
<name>A0A397W4E6_9GLOM</name>
<dbReference type="EMBL" id="QKWP01000073">
    <property type="protein sequence ID" value="RIB28199.1"/>
    <property type="molecule type" value="Genomic_DNA"/>
</dbReference>
<gene>
    <name evidence="2" type="ORF">C2G38_2059942</name>
</gene>
<feature type="transmembrane region" description="Helical" evidence="1">
    <location>
        <begin position="48"/>
        <end position="71"/>
    </location>
</feature>
<dbReference type="AlphaFoldDB" id="A0A397W4E6"/>
<organism evidence="2 3">
    <name type="scientific">Gigaspora rosea</name>
    <dbReference type="NCBI Taxonomy" id="44941"/>
    <lineage>
        <taxon>Eukaryota</taxon>
        <taxon>Fungi</taxon>
        <taxon>Fungi incertae sedis</taxon>
        <taxon>Mucoromycota</taxon>
        <taxon>Glomeromycotina</taxon>
        <taxon>Glomeromycetes</taxon>
        <taxon>Diversisporales</taxon>
        <taxon>Gigasporaceae</taxon>
        <taxon>Gigaspora</taxon>
    </lineage>
</organism>
<accession>A0A397W4E6</accession>
<keyword evidence="1" id="KW-0472">Membrane</keyword>
<sequence>MITLQVYLITKNQSIYFFIDIYGVYPKILHDACAISSVGKVNCIKNKVTLIVTIMLCFFNFYAVSYVHVVFHNVS</sequence>
<protein>
    <submittedName>
        <fullName evidence="2">Uncharacterized protein</fullName>
    </submittedName>
</protein>
<evidence type="ECO:0000313" key="3">
    <source>
        <dbReference type="Proteomes" id="UP000266673"/>
    </source>
</evidence>
<reference evidence="2 3" key="1">
    <citation type="submission" date="2018-06" db="EMBL/GenBank/DDBJ databases">
        <title>Comparative genomics reveals the genomic features of Rhizophagus irregularis, R. cerebriforme, R. diaphanum and Gigaspora rosea, and their symbiotic lifestyle signature.</title>
        <authorList>
            <person name="Morin E."/>
            <person name="San Clemente H."/>
            <person name="Chen E.C.H."/>
            <person name="De La Providencia I."/>
            <person name="Hainaut M."/>
            <person name="Kuo A."/>
            <person name="Kohler A."/>
            <person name="Murat C."/>
            <person name="Tang N."/>
            <person name="Roy S."/>
            <person name="Loubradou J."/>
            <person name="Henrissat B."/>
            <person name="Grigoriev I.V."/>
            <person name="Corradi N."/>
            <person name="Roux C."/>
            <person name="Martin F.M."/>
        </authorList>
    </citation>
    <scope>NUCLEOTIDE SEQUENCE [LARGE SCALE GENOMIC DNA]</scope>
    <source>
        <strain evidence="2 3">DAOM 194757</strain>
    </source>
</reference>
<evidence type="ECO:0000313" key="2">
    <source>
        <dbReference type="EMBL" id="RIB28199.1"/>
    </source>
</evidence>
<evidence type="ECO:0000256" key="1">
    <source>
        <dbReference type="SAM" id="Phobius"/>
    </source>
</evidence>
<comment type="caution">
    <text evidence="2">The sequence shown here is derived from an EMBL/GenBank/DDBJ whole genome shotgun (WGS) entry which is preliminary data.</text>
</comment>
<keyword evidence="1" id="KW-0812">Transmembrane</keyword>